<keyword evidence="3" id="KW-0472">Membrane</keyword>
<evidence type="ECO:0000313" key="5">
    <source>
        <dbReference type="Proteomes" id="UP001530293"/>
    </source>
</evidence>
<reference evidence="4 5" key="1">
    <citation type="submission" date="2024-10" db="EMBL/GenBank/DDBJ databases">
        <title>Updated reference genomes for cyclostephanoid diatoms.</title>
        <authorList>
            <person name="Roberts W.R."/>
            <person name="Alverson A.J."/>
        </authorList>
    </citation>
    <scope>NUCLEOTIDE SEQUENCE [LARGE SCALE GENOMIC DNA]</scope>
    <source>
        <strain evidence="4 5">AJA232-27</strain>
    </source>
</reference>
<keyword evidence="5" id="KW-1185">Reference proteome</keyword>
<feature type="transmembrane region" description="Helical" evidence="3">
    <location>
        <begin position="57"/>
        <end position="81"/>
    </location>
</feature>
<name>A0ABD3LX20_9STRA</name>
<organism evidence="4 5">
    <name type="scientific">Discostella pseudostelligera</name>
    <dbReference type="NCBI Taxonomy" id="259834"/>
    <lineage>
        <taxon>Eukaryota</taxon>
        <taxon>Sar</taxon>
        <taxon>Stramenopiles</taxon>
        <taxon>Ochrophyta</taxon>
        <taxon>Bacillariophyta</taxon>
        <taxon>Coscinodiscophyceae</taxon>
        <taxon>Thalassiosirophycidae</taxon>
        <taxon>Stephanodiscales</taxon>
        <taxon>Stephanodiscaceae</taxon>
        <taxon>Discostella</taxon>
    </lineage>
</organism>
<feature type="coiled-coil region" evidence="1">
    <location>
        <begin position="634"/>
        <end position="675"/>
    </location>
</feature>
<evidence type="ECO:0000256" key="1">
    <source>
        <dbReference type="SAM" id="Coils"/>
    </source>
</evidence>
<evidence type="ECO:0000313" key="4">
    <source>
        <dbReference type="EMBL" id="KAL3756295.1"/>
    </source>
</evidence>
<evidence type="ECO:0000256" key="3">
    <source>
        <dbReference type="SAM" id="Phobius"/>
    </source>
</evidence>
<proteinExistence type="predicted"/>
<sequence>MTMTMPMPPPPSAPPYASVSIMPAAPQLDHPPISESEDMQSKSYKRRRRSRPRTLPMTMTCLTLVSLLQCIYSFCIINIVLSRCDALSIARGRSCMQLRSDQIYTGRTRPSTSELSLFQRYNRHSSNNEDILDRNKSSGRNKLLQISQITRKYCRIIGLGRGVVPVDDTLTYERSGYSTSSSTAAASYSPTASRITRVQQLANSVTTTTALQRRRGSGLSSILSSSSSSSSSSTRLQVLSTPDTIIEQASTQKLLDTLLDESVRTQSRQPVMLQFSPKRGWIWRQWRGTVFSETWKSGLTNMVLATLVVFLYRLYPNLKDLLQGFSILWGQLLSVTTFTLTFFLNQSYGLWRKCYDYSRRLQGRLNDLGMTLAAHATRTKPSSPDVPSTYTPQSRQALELVSRYVRVFNLLTYASFTRSHRPILTPRGMRRLVERGILTPKEREILTEAEVPATQRHNAVLVWLIRLFLEGRQAGVFEGGTGFVTFLHLLVKPEQQFMEKCHVIRAQYGAIGDELQGRMPLAYAHIVQVLLDVVLWMYPFMALSSGMGWWFSILGTGLLTMFYQGLFDLAKQFLDPYDNENYGKGDDPLVIDTLIAETNAGSVRWMNSFQQQPWNRQRLIDGELYDSILPLRGYSVEELAEKEAQEEKERLEKELAIKEKRKKEEEKDRQKAEQLLMGHVESIKNGTSMVVGEVVNGEAVLTPAGEVLMKSVVDDYSNKTFIEVSGGEAVTSSLLSSRRIAAANKNESLFDETLANLGDTSTMKPIESIKIAASASEEISGSTSASVIDGESADSVVRSPIDDTNDVAWAKLGATPNFAESISEMEQFKASPVSSPFNLDVDVDEGLDEDIDEDLFQPLKIEWFEEIGPDGKEYRECFIHTGTLLLNALIHPSRFLNMHTGLSQMLADEDWAFDEEDQVEDAASVAMTYDEFALKATEIIEKVNSEIAETKEIMSVSPGSNAEYDVRKRESTTSPTSLPTRRTVTKEAEPLYDQTRLDGISQLWGAPPEVLDAKMAEDAESSNQILINDGIDFRNVYSLWGGAIPSSTIAPDVEITTASLPSTEGLSQLWNCDLDGFEEAPMDEDSQNNEGADDFQAYAGLQWWNEVSEDGKELRLSQILADEVYEVATEAKDDTPMTFERFAEETEKLIEQAEDERKETEAIMNAPPAAEFLEPIEDSPTGISAVEKSIAASDKFEEMILSLSQSDEADVVASAVVPDSDLDVLEMDNYPEDESSLKTPSDNSDVQESLDDGNLPSAELGSEQ</sequence>
<dbReference type="Pfam" id="PF01062">
    <property type="entry name" value="Bestrophin"/>
    <property type="match status" value="1"/>
</dbReference>
<keyword evidence="1" id="KW-0175">Coiled coil</keyword>
<gene>
    <name evidence="4" type="ORF">ACHAWU_007246</name>
</gene>
<comment type="caution">
    <text evidence="4">The sequence shown here is derived from an EMBL/GenBank/DDBJ whole genome shotgun (WGS) entry which is preliminary data.</text>
</comment>
<feature type="region of interest" description="Disordered" evidence="2">
    <location>
        <begin position="1218"/>
        <end position="1264"/>
    </location>
</feature>
<dbReference type="Proteomes" id="UP001530293">
    <property type="component" value="Unassembled WGS sequence"/>
</dbReference>
<dbReference type="InterPro" id="IPR021134">
    <property type="entry name" value="Bestrophin-like"/>
</dbReference>
<feature type="region of interest" description="Disordered" evidence="2">
    <location>
        <begin position="962"/>
        <end position="983"/>
    </location>
</feature>
<feature type="region of interest" description="Disordered" evidence="2">
    <location>
        <begin position="27"/>
        <end position="51"/>
    </location>
</feature>
<feature type="region of interest" description="Disordered" evidence="2">
    <location>
        <begin position="216"/>
        <end position="235"/>
    </location>
</feature>
<feature type="compositionally biased region" description="Low complexity" evidence="2">
    <location>
        <begin position="972"/>
        <end position="982"/>
    </location>
</feature>
<protein>
    <submittedName>
        <fullName evidence="4">Uncharacterized protein</fullName>
    </submittedName>
</protein>
<feature type="compositionally biased region" description="Acidic residues" evidence="2">
    <location>
        <begin position="1220"/>
        <end position="1234"/>
    </location>
</feature>
<dbReference type="EMBL" id="JALLBG020000312">
    <property type="protein sequence ID" value="KAL3756295.1"/>
    <property type="molecule type" value="Genomic_DNA"/>
</dbReference>
<evidence type="ECO:0000256" key="2">
    <source>
        <dbReference type="SAM" id="MobiDB-lite"/>
    </source>
</evidence>
<feature type="transmembrane region" description="Helical" evidence="3">
    <location>
        <begin position="327"/>
        <end position="351"/>
    </location>
</feature>
<accession>A0ABD3LX20</accession>
<keyword evidence="3" id="KW-1133">Transmembrane helix</keyword>
<feature type="compositionally biased region" description="Polar residues" evidence="2">
    <location>
        <begin position="1237"/>
        <end position="1247"/>
    </location>
</feature>
<dbReference type="AlphaFoldDB" id="A0ABD3LX20"/>
<keyword evidence="3" id="KW-0812">Transmembrane</keyword>
<feature type="compositionally biased region" description="Low complexity" evidence="2">
    <location>
        <begin position="217"/>
        <end position="233"/>
    </location>
</feature>
<feature type="transmembrane region" description="Helical" evidence="3">
    <location>
        <begin position="294"/>
        <end position="315"/>
    </location>
</feature>
<feature type="transmembrane region" description="Helical" evidence="3">
    <location>
        <begin position="521"/>
        <end position="541"/>
    </location>
</feature>